<dbReference type="SUPFAM" id="SSF56112">
    <property type="entry name" value="Protein kinase-like (PK-like)"/>
    <property type="match status" value="1"/>
</dbReference>
<dbReference type="InterPro" id="IPR000719">
    <property type="entry name" value="Prot_kinase_dom"/>
</dbReference>
<evidence type="ECO:0000256" key="5">
    <source>
        <dbReference type="ARBA" id="ARBA00022840"/>
    </source>
</evidence>
<dbReference type="OrthoDB" id="115252at2"/>
<dbReference type="PANTHER" id="PTHR34273">
    <property type="entry name" value="METHYLTHIORIBOSE KINASE"/>
    <property type="match status" value="1"/>
</dbReference>
<feature type="domain" description="Protein kinase" evidence="6">
    <location>
        <begin position="27"/>
        <end position="335"/>
    </location>
</feature>
<dbReference type="Gene3D" id="3.30.200.20">
    <property type="entry name" value="Phosphorylase Kinase, domain 1"/>
    <property type="match status" value="1"/>
</dbReference>
<evidence type="ECO:0000259" key="6">
    <source>
        <dbReference type="PROSITE" id="PS50011"/>
    </source>
</evidence>
<dbReference type="InterPro" id="IPR002575">
    <property type="entry name" value="Aminoglycoside_PTrfase"/>
</dbReference>
<keyword evidence="4" id="KW-0418">Kinase</keyword>
<protein>
    <recommendedName>
        <fullName evidence="6">Protein kinase domain-containing protein</fullName>
    </recommendedName>
</protein>
<dbReference type="EMBL" id="QGKS01000450">
    <property type="protein sequence ID" value="PWR07985.1"/>
    <property type="molecule type" value="Genomic_DNA"/>
</dbReference>
<sequence>MPRHLLRHEQDVATFLRDRGIVTAAEQVQVRALGGGVSNVVFAARAESGRYVVKQSLDRLRVPDEWLAPRERTLTEANAMRLAHEITPHAVPVLVDCDEDRYALVMGLAPDGWEDWKFRLLAGHAEEWAARELGSTLARWHSATAGGRGVPEQFADATAFVALRVDPYHREVMRRRPELANPVGLLVEEMLQRPSCLVHGDFSPKNVLVGRDALWVTDFEVAHLGDPAFDVGFLVTHLLLKSVHWPAAIDRYHACATAFLRAYQEGLDPAITLSPEYLSRHVGCLLAARVDGKSVAEYLTGDQRALVRDLATALLSRPADDPDEIWQHLSSVVRR</sequence>
<dbReference type="Proteomes" id="UP000246050">
    <property type="component" value="Unassembled WGS sequence"/>
</dbReference>
<dbReference type="RefSeq" id="WP_109805411.1">
    <property type="nucleotide sequence ID" value="NZ_QGKS01000450.1"/>
</dbReference>
<proteinExistence type="inferred from homology"/>
<dbReference type="InterPro" id="IPR011009">
    <property type="entry name" value="Kinase-like_dom_sf"/>
</dbReference>
<keyword evidence="2" id="KW-0808">Transferase</keyword>
<dbReference type="PROSITE" id="PS50011">
    <property type="entry name" value="PROTEIN_KINASE_DOM"/>
    <property type="match status" value="1"/>
</dbReference>
<reference evidence="7 8" key="1">
    <citation type="submission" date="2018-05" db="EMBL/GenBank/DDBJ databases">
        <title>Micromonosporas from Atacama Desert.</title>
        <authorList>
            <person name="Carro L."/>
            <person name="Golinska P."/>
            <person name="Klenk H.-P."/>
            <person name="Goodfellow M."/>
        </authorList>
    </citation>
    <scope>NUCLEOTIDE SEQUENCE [LARGE SCALE GENOMIC DNA]</scope>
    <source>
        <strain evidence="7 8">4G51</strain>
    </source>
</reference>
<evidence type="ECO:0000313" key="7">
    <source>
        <dbReference type="EMBL" id="PWR07985.1"/>
    </source>
</evidence>
<dbReference type="AlphaFoldDB" id="A0A317D5X7"/>
<keyword evidence="5" id="KW-0067">ATP-binding</keyword>
<name>A0A317D5X7_9ACTN</name>
<accession>A0A317D5X7</accession>
<dbReference type="GO" id="GO:0005524">
    <property type="term" value="F:ATP binding"/>
    <property type="evidence" value="ECO:0007669"/>
    <property type="project" value="UniProtKB-KW"/>
</dbReference>
<organism evidence="7 8">
    <name type="scientific">Micromonospora sicca</name>
    <dbReference type="NCBI Taxonomy" id="2202420"/>
    <lineage>
        <taxon>Bacteria</taxon>
        <taxon>Bacillati</taxon>
        <taxon>Actinomycetota</taxon>
        <taxon>Actinomycetes</taxon>
        <taxon>Micromonosporales</taxon>
        <taxon>Micromonosporaceae</taxon>
        <taxon>Micromonospora</taxon>
    </lineage>
</organism>
<gene>
    <name evidence="7" type="ORF">DKT69_33450</name>
</gene>
<keyword evidence="3" id="KW-0547">Nucleotide-binding</keyword>
<comment type="caution">
    <text evidence="7">The sequence shown here is derived from an EMBL/GenBank/DDBJ whole genome shotgun (WGS) entry which is preliminary data.</text>
</comment>
<evidence type="ECO:0000256" key="4">
    <source>
        <dbReference type="ARBA" id="ARBA00022777"/>
    </source>
</evidence>
<dbReference type="GO" id="GO:0004672">
    <property type="term" value="F:protein kinase activity"/>
    <property type="evidence" value="ECO:0007669"/>
    <property type="project" value="InterPro"/>
</dbReference>
<evidence type="ECO:0000256" key="2">
    <source>
        <dbReference type="ARBA" id="ARBA00022679"/>
    </source>
</evidence>
<evidence type="ECO:0000256" key="1">
    <source>
        <dbReference type="ARBA" id="ARBA00010165"/>
    </source>
</evidence>
<comment type="similarity">
    <text evidence="1">Belongs to the methylthioribose kinase family.</text>
</comment>
<dbReference type="Pfam" id="PF01636">
    <property type="entry name" value="APH"/>
    <property type="match status" value="1"/>
</dbReference>
<dbReference type="Gene3D" id="3.90.1200.10">
    <property type="match status" value="1"/>
</dbReference>
<evidence type="ECO:0000256" key="3">
    <source>
        <dbReference type="ARBA" id="ARBA00022741"/>
    </source>
</evidence>
<evidence type="ECO:0000313" key="8">
    <source>
        <dbReference type="Proteomes" id="UP000246050"/>
    </source>
</evidence>
<dbReference type="PANTHER" id="PTHR34273:SF2">
    <property type="entry name" value="METHYLTHIORIBOSE KINASE"/>
    <property type="match status" value="1"/>
</dbReference>